<dbReference type="NCBIfam" id="TIGR01509">
    <property type="entry name" value="HAD-SF-IA-v3"/>
    <property type="match status" value="1"/>
</dbReference>
<dbReference type="Proteomes" id="UP001180551">
    <property type="component" value="Unassembled WGS sequence"/>
</dbReference>
<dbReference type="InterPro" id="IPR036412">
    <property type="entry name" value="HAD-like_sf"/>
</dbReference>
<sequence length="236" mass="24461">MASIPARSAVFPLPTDLEAIVFDCDGLLLDTETCWSRAESALFRAHGHEFGLAEKQLVIGKTVEGVGEVMADYFGRPGEGALLSAELLEGVRRELADGVTALPGAADLVRACAERLPVAVASNSPRSLLDTALGSSGLAGLLPLSFAADEVAAPKPAPDLYLTACRALGADPASCVAFEDSNTGIRAARAAGLHLVTVPSLAGQELDHDWLLDSLADPELQAWSRALRPAGAHAAD</sequence>
<dbReference type="Gene3D" id="3.40.50.1000">
    <property type="entry name" value="HAD superfamily/HAD-like"/>
    <property type="match status" value="1"/>
</dbReference>
<dbReference type="PRINTS" id="PR00413">
    <property type="entry name" value="HADHALOGNASE"/>
</dbReference>
<dbReference type="PANTHER" id="PTHR18901:SF38">
    <property type="entry name" value="PSEUDOURIDINE-5'-PHOSPHATASE"/>
    <property type="match status" value="1"/>
</dbReference>
<dbReference type="InterPro" id="IPR006439">
    <property type="entry name" value="HAD-SF_hydro_IA"/>
</dbReference>
<dbReference type="Pfam" id="PF00702">
    <property type="entry name" value="Hydrolase"/>
    <property type="match status" value="1"/>
</dbReference>
<protein>
    <submittedName>
        <fullName evidence="1">HAD family phosphatase</fullName>
    </submittedName>
</protein>
<dbReference type="PANTHER" id="PTHR18901">
    <property type="entry name" value="2-DEOXYGLUCOSE-6-PHOSPHATE PHOSPHATASE 2"/>
    <property type="match status" value="1"/>
</dbReference>
<dbReference type="SFLD" id="SFLDS00003">
    <property type="entry name" value="Haloacid_Dehalogenase"/>
    <property type="match status" value="1"/>
</dbReference>
<organism evidence="1 2">
    <name type="scientific">Streptomyces mooreae</name>
    <dbReference type="NCBI Taxonomy" id="3075523"/>
    <lineage>
        <taxon>Bacteria</taxon>
        <taxon>Bacillati</taxon>
        <taxon>Actinomycetota</taxon>
        <taxon>Actinomycetes</taxon>
        <taxon>Kitasatosporales</taxon>
        <taxon>Streptomycetaceae</taxon>
        <taxon>Streptomyces</taxon>
    </lineage>
</organism>
<keyword evidence="2" id="KW-1185">Reference proteome</keyword>
<name>A0ABU2T375_9ACTN</name>
<dbReference type="InterPro" id="IPR023214">
    <property type="entry name" value="HAD_sf"/>
</dbReference>
<dbReference type="EMBL" id="JAVRFE010000007">
    <property type="protein sequence ID" value="MDT0455679.1"/>
    <property type="molecule type" value="Genomic_DNA"/>
</dbReference>
<gene>
    <name evidence="1" type="ORF">RM550_07995</name>
</gene>
<reference evidence="1" key="1">
    <citation type="submission" date="2024-05" db="EMBL/GenBank/DDBJ databases">
        <title>30 novel species of actinomycetes from the DSMZ collection.</title>
        <authorList>
            <person name="Nouioui I."/>
        </authorList>
    </citation>
    <scope>NUCLEOTIDE SEQUENCE</scope>
    <source>
        <strain evidence="1">DSM 41527</strain>
    </source>
</reference>
<accession>A0ABU2T375</accession>
<evidence type="ECO:0000313" key="2">
    <source>
        <dbReference type="Proteomes" id="UP001180551"/>
    </source>
</evidence>
<proteinExistence type="predicted"/>
<dbReference type="SFLD" id="SFLDG01129">
    <property type="entry name" value="C1.5:_HAD__Beta-PGM__Phosphata"/>
    <property type="match status" value="1"/>
</dbReference>
<evidence type="ECO:0000313" key="1">
    <source>
        <dbReference type="EMBL" id="MDT0455679.1"/>
    </source>
</evidence>
<dbReference type="InterPro" id="IPR023198">
    <property type="entry name" value="PGP-like_dom2"/>
</dbReference>
<dbReference type="SUPFAM" id="SSF56784">
    <property type="entry name" value="HAD-like"/>
    <property type="match status" value="1"/>
</dbReference>
<dbReference type="CDD" id="cd07505">
    <property type="entry name" value="HAD_BPGM-like"/>
    <property type="match status" value="1"/>
</dbReference>
<dbReference type="RefSeq" id="WP_311622991.1">
    <property type="nucleotide sequence ID" value="NZ_JAVRFE010000007.1"/>
</dbReference>
<comment type="caution">
    <text evidence="1">The sequence shown here is derived from an EMBL/GenBank/DDBJ whole genome shotgun (WGS) entry which is preliminary data.</text>
</comment>
<dbReference type="Gene3D" id="1.10.150.240">
    <property type="entry name" value="Putative phosphatase, domain 2"/>
    <property type="match status" value="1"/>
</dbReference>